<dbReference type="PRINTS" id="PR00778">
    <property type="entry name" value="HTHARSR"/>
</dbReference>
<keyword evidence="2" id="KW-0238">DNA-binding</keyword>
<accession>A0A382GNU8</accession>
<proteinExistence type="predicted"/>
<dbReference type="InterPro" id="IPR001845">
    <property type="entry name" value="HTH_ArsR_DNA-bd_dom"/>
</dbReference>
<evidence type="ECO:0000256" key="1">
    <source>
        <dbReference type="ARBA" id="ARBA00023015"/>
    </source>
</evidence>
<dbReference type="Gene3D" id="3.40.50.150">
    <property type="entry name" value="Vaccinia Virus protein VP39"/>
    <property type="match status" value="1"/>
</dbReference>
<dbReference type="InterPro" id="IPR051081">
    <property type="entry name" value="HTH_MetalResp_TranReg"/>
</dbReference>
<evidence type="ECO:0000259" key="4">
    <source>
        <dbReference type="PROSITE" id="PS50987"/>
    </source>
</evidence>
<dbReference type="EMBL" id="UINC01056153">
    <property type="protein sequence ID" value="SVB75841.1"/>
    <property type="molecule type" value="Genomic_DNA"/>
</dbReference>
<name>A0A382GNU8_9ZZZZ</name>
<reference evidence="5" key="1">
    <citation type="submission" date="2018-05" db="EMBL/GenBank/DDBJ databases">
        <authorList>
            <person name="Lanie J.A."/>
            <person name="Ng W.-L."/>
            <person name="Kazmierczak K.M."/>
            <person name="Andrzejewski T.M."/>
            <person name="Davidsen T.M."/>
            <person name="Wayne K.J."/>
            <person name="Tettelin H."/>
            <person name="Glass J.I."/>
            <person name="Rusch D."/>
            <person name="Podicherti R."/>
            <person name="Tsui H.-C.T."/>
            <person name="Winkler M.E."/>
        </authorList>
    </citation>
    <scope>NUCLEOTIDE SEQUENCE</scope>
</reference>
<dbReference type="GO" id="GO:0003677">
    <property type="term" value="F:DNA binding"/>
    <property type="evidence" value="ECO:0007669"/>
    <property type="project" value="UniProtKB-KW"/>
</dbReference>
<keyword evidence="3" id="KW-0804">Transcription</keyword>
<dbReference type="AlphaFoldDB" id="A0A382GNU8"/>
<sequence length="202" mass="22524">MDIITAGPRVFDRMSALSDLVRSRFLLLLEQGEFTVSELVSVFQLPQSTVSRHLKILADDGWVLSRASGTSHYYRMAPNLDDAARELWMLVRSDIAGANLAEEDQERARAVLRDRRDRSREFFSTAAQRWESLREELFGVDSEIFPLFGLLDPNATVGDLGAGTGHFSARVAPFVTKVIAVDASEDMLVLAHKRLDGISNVD</sequence>
<keyword evidence="1" id="KW-0805">Transcription regulation</keyword>
<protein>
    <recommendedName>
        <fullName evidence="4">HTH arsR-type domain-containing protein</fullName>
    </recommendedName>
</protein>
<dbReference type="PROSITE" id="PS50987">
    <property type="entry name" value="HTH_ARSR_2"/>
    <property type="match status" value="1"/>
</dbReference>
<organism evidence="5">
    <name type="scientific">marine metagenome</name>
    <dbReference type="NCBI Taxonomy" id="408172"/>
    <lineage>
        <taxon>unclassified sequences</taxon>
        <taxon>metagenomes</taxon>
        <taxon>ecological metagenomes</taxon>
    </lineage>
</organism>
<dbReference type="NCBIfam" id="NF033788">
    <property type="entry name" value="HTH_metalloreg"/>
    <property type="match status" value="1"/>
</dbReference>
<dbReference type="CDD" id="cd00090">
    <property type="entry name" value="HTH_ARSR"/>
    <property type="match status" value="1"/>
</dbReference>
<dbReference type="SMART" id="SM00418">
    <property type="entry name" value="HTH_ARSR"/>
    <property type="match status" value="1"/>
</dbReference>
<dbReference type="PANTHER" id="PTHR33154">
    <property type="entry name" value="TRANSCRIPTIONAL REGULATOR, ARSR FAMILY"/>
    <property type="match status" value="1"/>
</dbReference>
<evidence type="ECO:0000256" key="2">
    <source>
        <dbReference type="ARBA" id="ARBA00023125"/>
    </source>
</evidence>
<dbReference type="SUPFAM" id="SSF53335">
    <property type="entry name" value="S-adenosyl-L-methionine-dependent methyltransferases"/>
    <property type="match status" value="1"/>
</dbReference>
<dbReference type="InterPro" id="IPR036388">
    <property type="entry name" value="WH-like_DNA-bd_sf"/>
</dbReference>
<dbReference type="PANTHER" id="PTHR33154:SF33">
    <property type="entry name" value="TRANSCRIPTIONAL REPRESSOR SDPR"/>
    <property type="match status" value="1"/>
</dbReference>
<dbReference type="Gene3D" id="1.10.10.10">
    <property type="entry name" value="Winged helix-like DNA-binding domain superfamily/Winged helix DNA-binding domain"/>
    <property type="match status" value="1"/>
</dbReference>
<feature type="domain" description="HTH arsR-type" evidence="4">
    <location>
        <begin position="3"/>
        <end position="102"/>
    </location>
</feature>
<evidence type="ECO:0000313" key="5">
    <source>
        <dbReference type="EMBL" id="SVB75841.1"/>
    </source>
</evidence>
<dbReference type="Pfam" id="PF01022">
    <property type="entry name" value="HTH_5"/>
    <property type="match status" value="1"/>
</dbReference>
<dbReference type="InterPro" id="IPR011991">
    <property type="entry name" value="ArsR-like_HTH"/>
</dbReference>
<dbReference type="InterPro" id="IPR029063">
    <property type="entry name" value="SAM-dependent_MTases_sf"/>
</dbReference>
<feature type="non-terminal residue" evidence="5">
    <location>
        <position position="202"/>
    </location>
</feature>
<evidence type="ECO:0000256" key="3">
    <source>
        <dbReference type="ARBA" id="ARBA00023163"/>
    </source>
</evidence>
<dbReference type="GO" id="GO:0003700">
    <property type="term" value="F:DNA-binding transcription factor activity"/>
    <property type="evidence" value="ECO:0007669"/>
    <property type="project" value="InterPro"/>
</dbReference>
<gene>
    <name evidence="5" type="ORF">METZ01_LOCUS228695</name>
</gene>
<dbReference type="SUPFAM" id="SSF46785">
    <property type="entry name" value="Winged helix' DNA-binding domain"/>
    <property type="match status" value="1"/>
</dbReference>
<dbReference type="InterPro" id="IPR036390">
    <property type="entry name" value="WH_DNA-bd_sf"/>
</dbReference>